<dbReference type="Pfam" id="PF00078">
    <property type="entry name" value="RVT_1"/>
    <property type="match status" value="1"/>
</dbReference>
<evidence type="ECO:0000256" key="9">
    <source>
        <dbReference type="ARBA" id="ARBA00023268"/>
    </source>
</evidence>
<keyword evidence="5" id="KW-0540">Nuclease</keyword>
<dbReference type="Pfam" id="PF17919">
    <property type="entry name" value="RT_RNaseH_2"/>
    <property type="match status" value="1"/>
</dbReference>
<dbReference type="InterPro" id="IPR021109">
    <property type="entry name" value="Peptidase_aspartic_dom_sf"/>
</dbReference>
<dbReference type="Gene3D" id="4.10.60.10">
    <property type="entry name" value="Zinc finger, CCHC-type"/>
    <property type="match status" value="1"/>
</dbReference>
<reference evidence="12 13" key="1">
    <citation type="submission" date="2021-06" db="EMBL/GenBank/DDBJ databases">
        <title>A haploid diamondback moth (Plutella xylostella L.) genome assembly resolves 31 chromosomes and identifies a diamide resistance mutation.</title>
        <authorList>
            <person name="Ward C.M."/>
            <person name="Perry K.D."/>
            <person name="Baker G."/>
            <person name="Powis K."/>
            <person name="Heckel D.G."/>
            <person name="Baxter S.W."/>
        </authorList>
    </citation>
    <scope>NUCLEOTIDE SEQUENCE [LARGE SCALE GENOMIC DNA]</scope>
    <source>
        <strain evidence="12 13">LV</strain>
        <tissue evidence="12">Single pupa</tissue>
    </source>
</reference>
<sequence length="1214" mass="138473">MQKLQGLAKIWYEGLNSVLFTWQEWQEKLLSAFPCEQNYGQILEEMLSRKSKYNEPIEVYFYEKLSLLNQCDIKGKRAAECIIHGLNDKGLKSGALALRCSHPDQLLQFLLSSKDSNYSIGRTQIQNRHDNMNNKNSRYATLKPTFRPGVTNILGNCYNCKGRGHSYLQCSKPTIKCTHCNRIGHTIDDCFTKNYNKKTTGTEEVKKTMIIDSLLKTNELDPKSKFVKDVTIDDITLDAFVDLGSEVTLVKKSVVERLGVKYDDVTSLMKGFGNGVVKSLGTLWLNMSIDGVEAHVACMVVNDDLLEKSFLVGHTYTEQPHILVYKNSKQLKFYHFDSEMPRPDTDISDDSLLTVKTNSVVQIHGAASVRLQVDTNYTGSVLLKSSYAGKPNRQYFLSGGLYHCKNGQINVMVSPCSETCLFPEGSVLCRVEKVHYVNRVSVEAARIHETFERDFDEKLVRVNESVTADIKKRLMELLIKYKHCFATSLKDLGCTNTTEMNIELNSQNPVVYRPYRLSHHEREKVRSMVNEMIDAGIIRESVSEYSSPIILVRKKDGSSRLCVDYRMLNSITIKERYPMPVIEDEIARLSGQACFITLDLASGYYQVPIAEQSKHLTSFVTPDGKYEFNRMSLGLANAPAVFQRMLNKILGTARFNHATAYIDDVLTYGKDAMECLERLEEVLQAMHKANLTLNLSKCDFLRSSIDYLGYEISADGVRPGQRKITSVLNFPRPENVHNVRQFLGLASYFRKFIQGFSQIAFPLSKLLKKDAGWEWSSSQEKAFEDLKARLVDRPILAIYDPNAETELHTDASKIGVGGILLQRCSANDAFRPVAYYSRQTSPEEKNFHSYELETLAVVCSLRKFRIYLLGKKFKIITDCSALRSTFSKRDLIPRVARWWLLFQEFDCSVEYRSGTKMSHVDALSRNPVSDMEETLADRFPMVMSICGEDWLHTLQLGDSELNRIRDILKNNVDEKGLQYIRDNYVIKGDKLYRYLDSDKNNIRWVVPKGARWQLCRMNHDDIGHFGVEKTLERLKKNYWFAKMTKFVTKYVNSCIECAYAKSHASKPEGLLHPIEKIDLPFHTVHVDHLGPFVKSKRGHTHLLVVVDSFTKFCFIKPVRNTNSVNSIRALDDIFCTFRNPDRLVSDRGSCFTSHVFKKFCLNKGIKHVLNAVASPRSNGQVERYNRTILDSMRAVAVKHGEKIGIATLVPFNGA</sequence>
<evidence type="ECO:0000313" key="13">
    <source>
        <dbReference type="Proteomes" id="UP000823941"/>
    </source>
</evidence>
<organism evidence="12 13">
    <name type="scientific">Plutella xylostella</name>
    <name type="common">Diamondback moth</name>
    <name type="synonym">Plutella maculipennis</name>
    <dbReference type="NCBI Taxonomy" id="51655"/>
    <lineage>
        <taxon>Eukaryota</taxon>
        <taxon>Metazoa</taxon>
        <taxon>Ecdysozoa</taxon>
        <taxon>Arthropoda</taxon>
        <taxon>Hexapoda</taxon>
        <taxon>Insecta</taxon>
        <taxon>Pterygota</taxon>
        <taxon>Neoptera</taxon>
        <taxon>Endopterygota</taxon>
        <taxon>Lepidoptera</taxon>
        <taxon>Glossata</taxon>
        <taxon>Ditrysia</taxon>
        <taxon>Yponomeutoidea</taxon>
        <taxon>Plutellidae</taxon>
        <taxon>Plutella</taxon>
    </lineage>
</organism>
<keyword evidence="4" id="KW-0548">Nucleotidyltransferase</keyword>
<dbReference type="InterPro" id="IPR050951">
    <property type="entry name" value="Retrovirus_Pol_polyprotein"/>
</dbReference>
<dbReference type="InterPro" id="IPR012337">
    <property type="entry name" value="RNaseH-like_sf"/>
</dbReference>
<feature type="domain" description="Reverse transcriptase" evidence="10">
    <location>
        <begin position="533"/>
        <end position="712"/>
    </location>
</feature>
<keyword evidence="2" id="KW-0645">Protease</keyword>
<dbReference type="SUPFAM" id="SSF50630">
    <property type="entry name" value="Acid proteases"/>
    <property type="match status" value="1"/>
</dbReference>
<dbReference type="Gene3D" id="3.10.10.10">
    <property type="entry name" value="HIV Type 1 Reverse Transcriptase, subunit A, domain 1"/>
    <property type="match status" value="1"/>
</dbReference>
<evidence type="ECO:0000259" key="10">
    <source>
        <dbReference type="PROSITE" id="PS50878"/>
    </source>
</evidence>
<dbReference type="InterPro" id="IPR000477">
    <property type="entry name" value="RT_dom"/>
</dbReference>
<dbReference type="SUPFAM" id="SSF57756">
    <property type="entry name" value="Retrovirus zinc finger-like domains"/>
    <property type="match status" value="1"/>
</dbReference>
<keyword evidence="6" id="KW-0064">Aspartyl protease</keyword>
<dbReference type="PANTHER" id="PTHR37984">
    <property type="entry name" value="PROTEIN CBG26694"/>
    <property type="match status" value="1"/>
</dbReference>
<dbReference type="CDD" id="cd01647">
    <property type="entry name" value="RT_LTR"/>
    <property type="match status" value="1"/>
</dbReference>
<dbReference type="InterPro" id="IPR001878">
    <property type="entry name" value="Znf_CCHC"/>
</dbReference>
<dbReference type="Gene3D" id="2.40.70.10">
    <property type="entry name" value="Acid Proteases"/>
    <property type="match status" value="1"/>
</dbReference>
<evidence type="ECO:0000256" key="5">
    <source>
        <dbReference type="ARBA" id="ARBA00022722"/>
    </source>
</evidence>
<evidence type="ECO:0000256" key="8">
    <source>
        <dbReference type="ARBA" id="ARBA00023125"/>
    </source>
</evidence>
<dbReference type="CDD" id="cd00303">
    <property type="entry name" value="retropepsin_like"/>
    <property type="match status" value="1"/>
</dbReference>
<proteinExistence type="predicted"/>
<evidence type="ECO:0000256" key="2">
    <source>
        <dbReference type="ARBA" id="ARBA00022670"/>
    </source>
</evidence>
<evidence type="ECO:0000259" key="11">
    <source>
        <dbReference type="PROSITE" id="PS50994"/>
    </source>
</evidence>
<keyword evidence="9" id="KW-0511">Multifunctional enzyme</keyword>
<dbReference type="SMART" id="SM00343">
    <property type="entry name" value="ZnF_C2HC"/>
    <property type="match status" value="2"/>
</dbReference>
<dbReference type="CDD" id="cd09274">
    <property type="entry name" value="RNase_HI_RT_Ty3"/>
    <property type="match status" value="1"/>
</dbReference>
<gene>
    <name evidence="12" type="ORF">JYU34_002557</name>
</gene>
<evidence type="ECO:0000313" key="12">
    <source>
        <dbReference type="EMBL" id="KAG7311513.1"/>
    </source>
</evidence>
<dbReference type="Gene3D" id="3.30.70.270">
    <property type="match status" value="2"/>
</dbReference>
<accession>A0ABQ7R2I2</accession>
<dbReference type="InterPro" id="IPR036875">
    <property type="entry name" value="Znf_CCHC_sf"/>
</dbReference>
<dbReference type="PROSITE" id="PS50994">
    <property type="entry name" value="INTEGRASE"/>
    <property type="match status" value="1"/>
</dbReference>
<dbReference type="SUPFAM" id="SSF53098">
    <property type="entry name" value="Ribonuclease H-like"/>
    <property type="match status" value="1"/>
</dbReference>
<evidence type="ECO:0000256" key="6">
    <source>
        <dbReference type="ARBA" id="ARBA00022750"/>
    </source>
</evidence>
<keyword evidence="8" id="KW-0238">DNA-binding</keyword>
<dbReference type="EC" id="2.7.7.49" evidence="1"/>
<keyword evidence="7" id="KW-0255">Endonuclease</keyword>
<keyword evidence="3" id="KW-0808">Transferase</keyword>
<dbReference type="Gene3D" id="3.30.420.10">
    <property type="entry name" value="Ribonuclease H-like superfamily/Ribonuclease H"/>
    <property type="match status" value="1"/>
</dbReference>
<evidence type="ECO:0000256" key="4">
    <source>
        <dbReference type="ARBA" id="ARBA00022695"/>
    </source>
</evidence>
<dbReference type="InterPro" id="IPR043502">
    <property type="entry name" value="DNA/RNA_pol_sf"/>
</dbReference>
<dbReference type="SUPFAM" id="SSF56672">
    <property type="entry name" value="DNA/RNA polymerases"/>
    <property type="match status" value="1"/>
</dbReference>
<evidence type="ECO:0000256" key="1">
    <source>
        <dbReference type="ARBA" id="ARBA00012493"/>
    </source>
</evidence>
<keyword evidence="13" id="KW-1185">Reference proteome</keyword>
<dbReference type="InterPro" id="IPR001584">
    <property type="entry name" value="Integrase_cat-core"/>
</dbReference>
<protein>
    <recommendedName>
        <fullName evidence="1">RNA-directed DNA polymerase</fullName>
        <ecNumber evidence="1">2.7.7.49</ecNumber>
    </recommendedName>
</protein>
<dbReference type="PANTHER" id="PTHR37984:SF5">
    <property type="entry name" value="PROTEIN NYNRIN-LIKE"/>
    <property type="match status" value="1"/>
</dbReference>
<dbReference type="Pfam" id="PF17921">
    <property type="entry name" value="Integrase_H2C2"/>
    <property type="match status" value="1"/>
</dbReference>
<feature type="domain" description="Integrase catalytic" evidence="11">
    <location>
        <begin position="1076"/>
        <end position="1214"/>
    </location>
</feature>
<dbReference type="InterPro" id="IPR041588">
    <property type="entry name" value="Integrase_H2C2"/>
</dbReference>
<dbReference type="Pfam" id="PF00665">
    <property type="entry name" value="rve"/>
    <property type="match status" value="1"/>
</dbReference>
<dbReference type="InterPro" id="IPR036397">
    <property type="entry name" value="RNaseH_sf"/>
</dbReference>
<dbReference type="InterPro" id="IPR041577">
    <property type="entry name" value="RT_RNaseH_2"/>
</dbReference>
<dbReference type="Gene3D" id="1.10.340.70">
    <property type="match status" value="1"/>
</dbReference>
<keyword evidence="7" id="KW-0378">Hydrolase</keyword>
<comment type="caution">
    <text evidence="12">The sequence shown here is derived from an EMBL/GenBank/DDBJ whole genome shotgun (WGS) entry which is preliminary data.</text>
</comment>
<name>A0ABQ7R2I2_PLUXY</name>
<evidence type="ECO:0000256" key="3">
    <source>
        <dbReference type="ARBA" id="ARBA00022679"/>
    </source>
</evidence>
<dbReference type="PROSITE" id="PS50878">
    <property type="entry name" value="RT_POL"/>
    <property type="match status" value="1"/>
</dbReference>
<dbReference type="EMBL" id="JAHIBW010000004">
    <property type="protein sequence ID" value="KAG7311513.1"/>
    <property type="molecule type" value="Genomic_DNA"/>
</dbReference>
<dbReference type="InterPro" id="IPR043128">
    <property type="entry name" value="Rev_trsase/Diguanyl_cyclase"/>
</dbReference>
<evidence type="ECO:0000256" key="7">
    <source>
        <dbReference type="ARBA" id="ARBA00022759"/>
    </source>
</evidence>
<dbReference type="Proteomes" id="UP000823941">
    <property type="component" value="Chromosome 4"/>
</dbReference>